<reference evidence="5" key="1">
    <citation type="submission" date="2020-09" db="EMBL/GenBank/DDBJ databases">
        <title>Comparative genome analyses of four rice-infecting Rhizoctonia solani isolates reveal extensive enrichment of homogalacturonan modification genes.</title>
        <authorList>
            <person name="Lee D.-Y."/>
            <person name="Jeon J."/>
            <person name="Kim K.-T."/>
            <person name="Cheong K."/>
            <person name="Song H."/>
            <person name="Choi G."/>
            <person name="Ko J."/>
            <person name="Opiyo S.O."/>
            <person name="Zuo S."/>
            <person name="Madhav S."/>
            <person name="Lee Y.-H."/>
            <person name="Wang G.-L."/>
        </authorList>
    </citation>
    <scope>NUCLEOTIDE SEQUENCE</scope>
    <source>
        <strain evidence="5">AG1-IA WGL</strain>
    </source>
</reference>
<dbReference type="Pfam" id="PF00264">
    <property type="entry name" value="Tyrosinase"/>
    <property type="match status" value="1"/>
</dbReference>
<keyword evidence="3" id="KW-0732">Signal</keyword>
<proteinExistence type="predicted"/>
<dbReference type="GO" id="GO:0016491">
    <property type="term" value="F:oxidoreductase activity"/>
    <property type="evidence" value="ECO:0007669"/>
    <property type="project" value="InterPro"/>
</dbReference>
<evidence type="ECO:0000313" key="6">
    <source>
        <dbReference type="Proteomes" id="UP000602905"/>
    </source>
</evidence>
<dbReference type="Gene3D" id="1.10.1280.10">
    <property type="entry name" value="Di-copper center containing domain from catechol oxidase"/>
    <property type="match status" value="1"/>
</dbReference>
<dbReference type="SUPFAM" id="SSF48056">
    <property type="entry name" value="Di-copper centre-containing domain"/>
    <property type="match status" value="1"/>
</dbReference>
<dbReference type="InterPro" id="IPR008922">
    <property type="entry name" value="Di-copper_centre_dom_sf"/>
</dbReference>
<dbReference type="InterPro" id="IPR002227">
    <property type="entry name" value="Tyrosinase_Cu-bd"/>
</dbReference>
<feature type="chain" id="PRO_5034980557" evidence="3">
    <location>
        <begin position="26"/>
        <end position="332"/>
    </location>
</feature>
<dbReference type="OrthoDB" id="6132182at2759"/>
<dbReference type="PANTHER" id="PTHR11474:SF126">
    <property type="entry name" value="TYROSINASE-LIKE PROTEIN TYR-1-RELATED"/>
    <property type="match status" value="1"/>
</dbReference>
<sequence>MKLFMSSQTFTQLYTLFLLIPITLSAPAAADSKCLRPSIRKEWRKLSSRQKMAYHNAVKCTKEKASRISSDGQSKSTLEDFTYVHLKLRKSVHHVASFLPWHRWFLAMYASELENCGYTDPMPYWDWTLDSGTTQAFINSEIFHPVHGFGSLGFTEACVEDGPYAGMQSNLPEPHCLKRGFNLSITEPGQWTASNTRGIMRYPDFLGLWNKTERLLHDKVHNAIGGDMLEHYSPNDPLFYLHHAQIDRIWTLWQGRNQTRISDYTGNAIQNATTNMAGLGDIMTVLGLAQNRTVESVMDTQANGLCYTYDDEGEQLPAILEINMSDRDIIVQ</sequence>
<feature type="domain" description="Tyrosinase copper-binding" evidence="4">
    <location>
        <begin position="236"/>
        <end position="247"/>
    </location>
</feature>
<accession>A0A8H7HNU4</accession>
<evidence type="ECO:0000256" key="3">
    <source>
        <dbReference type="SAM" id="SignalP"/>
    </source>
</evidence>
<name>A0A8H7HNU4_9AGAM</name>
<dbReference type="Proteomes" id="UP000602905">
    <property type="component" value="Unassembled WGS sequence"/>
</dbReference>
<gene>
    <name evidence="5" type="ORF">RHS03_07648</name>
</gene>
<keyword evidence="1" id="KW-0479">Metal-binding</keyword>
<evidence type="ECO:0000256" key="1">
    <source>
        <dbReference type="ARBA" id="ARBA00022723"/>
    </source>
</evidence>
<comment type="caution">
    <text evidence="5">The sequence shown here is derived from an EMBL/GenBank/DDBJ whole genome shotgun (WGS) entry which is preliminary data.</text>
</comment>
<dbReference type="GO" id="GO:0046872">
    <property type="term" value="F:metal ion binding"/>
    <property type="evidence" value="ECO:0007669"/>
    <property type="project" value="UniProtKB-KW"/>
</dbReference>
<feature type="non-terminal residue" evidence="5">
    <location>
        <position position="332"/>
    </location>
</feature>
<organism evidence="5 6">
    <name type="scientific">Rhizoctonia solani</name>
    <dbReference type="NCBI Taxonomy" id="456999"/>
    <lineage>
        <taxon>Eukaryota</taxon>
        <taxon>Fungi</taxon>
        <taxon>Dikarya</taxon>
        <taxon>Basidiomycota</taxon>
        <taxon>Agaricomycotina</taxon>
        <taxon>Agaricomycetes</taxon>
        <taxon>Cantharellales</taxon>
        <taxon>Ceratobasidiaceae</taxon>
        <taxon>Rhizoctonia</taxon>
    </lineage>
</organism>
<feature type="signal peptide" evidence="3">
    <location>
        <begin position="1"/>
        <end position="25"/>
    </location>
</feature>
<evidence type="ECO:0000259" key="4">
    <source>
        <dbReference type="PROSITE" id="PS00498"/>
    </source>
</evidence>
<dbReference type="PROSITE" id="PS00498">
    <property type="entry name" value="TYROSINASE_2"/>
    <property type="match status" value="1"/>
</dbReference>
<keyword evidence="2" id="KW-0186">Copper</keyword>
<dbReference type="EMBL" id="JACYCD010000265">
    <property type="protein sequence ID" value="KAF8698315.1"/>
    <property type="molecule type" value="Genomic_DNA"/>
</dbReference>
<dbReference type="PRINTS" id="PR00092">
    <property type="entry name" value="TYROSINASE"/>
</dbReference>
<protein>
    <submittedName>
        <fullName evidence="5">Tyrosinase central domain containing protein</fullName>
    </submittedName>
</protein>
<evidence type="ECO:0000256" key="2">
    <source>
        <dbReference type="ARBA" id="ARBA00023008"/>
    </source>
</evidence>
<dbReference type="InterPro" id="IPR050316">
    <property type="entry name" value="Tyrosinase/Hemocyanin"/>
</dbReference>
<evidence type="ECO:0000313" key="5">
    <source>
        <dbReference type="EMBL" id="KAF8698315.1"/>
    </source>
</evidence>
<dbReference type="PANTHER" id="PTHR11474">
    <property type="entry name" value="TYROSINASE FAMILY MEMBER"/>
    <property type="match status" value="1"/>
</dbReference>
<dbReference type="AlphaFoldDB" id="A0A8H7HNU4"/>